<dbReference type="Proteomes" id="UP000440578">
    <property type="component" value="Unassembled WGS sequence"/>
</dbReference>
<dbReference type="AlphaFoldDB" id="A0A6A4VB71"/>
<protein>
    <submittedName>
        <fullName evidence="2">Uncharacterized protein</fullName>
    </submittedName>
</protein>
<comment type="caution">
    <text evidence="2">The sequence shown here is derived from an EMBL/GenBank/DDBJ whole genome shotgun (WGS) entry which is preliminary data.</text>
</comment>
<evidence type="ECO:0000256" key="1">
    <source>
        <dbReference type="SAM" id="MobiDB-lite"/>
    </source>
</evidence>
<accession>A0A6A4VB71</accession>
<gene>
    <name evidence="2" type="ORF">FJT64_014655</name>
</gene>
<feature type="compositionally biased region" description="Basic and acidic residues" evidence="1">
    <location>
        <begin position="69"/>
        <end position="78"/>
    </location>
</feature>
<feature type="compositionally biased region" description="Basic and acidic residues" evidence="1">
    <location>
        <begin position="240"/>
        <end position="259"/>
    </location>
</feature>
<feature type="compositionally biased region" description="Low complexity" evidence="1">
    <location>
        <begin position="182"/>
        <end position="229"/>
    </location>
</feature>
<organism evidence="2 3">
    <name type="scientific">Amphibalanus amphitrite</name>
    <name type="common">Striped barnacle</name>
    <name type="synonym">Balanus amphitrite</name>
    <dbReference type="NCBI Taxonomy" id="1232801"/>
    <lineage>
        <taxon>Eukaryota</taxon>
        <taxon>Metazoa</taxon>
        <taxon>Ecdysozoa</taxon>
        <taxon>Arthropoda</taxon>
        <taxon>Crustacea</taxon>
        <taxon>Multicrustacea</taxon>
        <taxon>Cirripedia</taxon>
        <taxon>Thoracica</taxon>
        <taxon>Thoracicalcarea</taxon>
        <taxon>Balanomorpha</taxon>
        <taxon>Balanoidea</taxon>
        <taxon>Balanidae</taxon>
        <taxon>Amphibalaninae</taxon>
        <taxon>Amphibalanus</taxon>
    </lineage>
</organism>
<proteinExistence type="predicted"/>
<feature type="region of interest" description="Disordered" evidence="1">
    <location>
        <begin position="69"/>
        <end position="111"/>
    </location>
</feature>
<feature type="compositionally biased region" description="Basic and acidic residues" evidence="1">
    <location>
        <begin position="89"/>
        <end position="111"/>
    </location>
</feature>
<sequence>MNLTMFGLGEPRRSSLTLEKVAFERRGSFADRLSAEAAAHRRGSTEMLDRLRDARLKLFDKERFKDRRGSLSQERLDQRPPAGRAAGLKLEESGTRTLDRDKTGRRSLRPEIARKLEDEKTRTLDRDKTGRRVKVERRGSIVTRWYRLIKEAADSYQGRDGKGHKRTESAHTLLQAQDSSEAAPTPAPAAADEPADSAAAPAGAEAALSPGATSPPDASPAASPTAPRSQLTAKAAAGETARHRGYSELHGVERADRKPPLFGAELVHE</sequence>
<keyword evidence="3" id="KW-1185">Reference proteome</keyword>
<feature type="region of interest" description="Disordered" evidence="1">
    <location>
        <begin position="176"/>
        <end position="269"/>
    </location>
</feature>
<evidence type="ECO:0000313" key="2">
    <source>
        <dbReference type="EMBL" id="KAF0286891.1"/>
    </source>
</evidence>
<reference evidence="2 3" key="1">
    <citation type="submission" date="2019-07" db="EMBL/GenBank/DDBJ databases">
        <title>Draft genome assembly of a fouling barnacle, Amphibalanus amphitrite (Darwin, 1854): The first reference genome for Thecostraca.</title>
        <authorList>
            <person name="Kim W."/>
        </authorList>
    </citation>
    <scope>NUCLEOTIDE SEQUENCE [LARGE SCALE GENOMIC DNA]</scope>
    <source>
        <strain evidence="2">SNU_AA5</strain>
        <tissue evidence="2">Soma without cirri and trophi</tissue>
    </source>
</reference>
<dbReference type="EMBL" id="VIIS01002223">
    <property type="protein sequence ID" value="KAF0286891.1"/>
    <property type="molecule type" value="Genomic_DNA"/>
</dbReference>
<name>A0A6A4VB71_AMPAM</name>
<evidence type="ECO:0000313" key="3">
    <source>
        <dbReference type="Proteomes" id="UP000440578"/>
    </source>
</evidence>